<comment type="caution">
    <text evidence="3">The sequence shown here is derived from an EMBL/GenBank/DDBJ whole genome shotgun (WGS) entry which is preliminary data.</text>
</comment>
<evidence type="ECO:0000259" key="2">
    <source>
        <dbReference type="Pfam" id="PF16653"/>
    </source>
</evidence>
<dbReference type="Pfam" id="PF03435">
    <property type="entry name" value="Sacchrp_dh_NADP"/>
    <property type="match status" value="1"/>
</dbReference>
<dbReference type="SUPFAM" id="SSF51735">
    <property type="entry name" value="NAD(P)-binding Rossmann-fold domains"/>
    <property type="match status" value="1"/>
</dbReference>
<dbReference type="InterPro" id="IPR036291">
    <property type="entry name" value="NAD(P)-bd_dom_sf"/>
</dbReference>
<name>A0A1F5WZV1_9BACT</name>
<organism evidence="3 4">
    <name type="scientific">Candidatus Giovannonibacteria bacterium RIFCSPLOWO2_01_FULL_45_34</name>
    <dbReference type="NCBI Taxonomy" id="1798351"/>
    <lineage>
        <taxon>Bacteria</taxon>
        <taxon>Candidatus Giovannoniibacteriota</taxon>
    </lineage>
</organism>
<evidence type="ECO:0000313" key="3">
    <source>
        <dbReference type="EMBL" id="OGF80841.1"/>
    </source>
</evidence>
<feature type="domain" description="Saccharopine dehydrogenase-like C-terminal" evidence="2">
    <location>
        <begin position="129"/>
        <end position="392"/>
    </location>
</feature>
<protein>
    <recommendedName>
        <fullName evidence="5">Saccharopine dehydrogenase NADP binding domain-containing protein</fullName>
    </recommendedName>
</protein>
<dbReference type="Pfam" id="PF16653">
    <property type="entry name" value="Sacchrp_dh_C"/>
    <property type="match status" value="1"/>
</dbReference>
<feature type="domain" description="Saccharopine dehydrogenase NADP binding" evidence="1">
    <location>
        <begin position="3"/>
        <end position="119"/>
    </location>
</feature>
<dbReference type="EMBL" id="MFID01000027">
    <property type="protein sequence ID" value="OGF80841.1"/>
    <property type="molecule type" value="Genomic_DNA"/>
</dbReference>
<evidence type="ECO:0000259" key="1">
    <source>
        <dbReference type="Pfam" id="PF03435"/>
    </source>
</evidence>
<dbReference type="Gene3D" id="3.30.360.10">
    <property type="entry name" value="Dihydrodipicolinate Reductase, domain 2"/>
    <property type="match status" value="1"/>
</dbReference>
<evidence type="ECO:0008006" key="5">
    <source>
        <dbReference type="Google" id="ProtNLM"/>
    </source>
</evidence>
<dbReference type="STRING" id="1798351.A2930_00505"/>
<dbReference type="InterPro" id="IPR032095">
    <property type="entry name" value="Sacchrp_dh-like_C"/>
</dbReference>
<dbReference type="InterPro" id="IPR005097">
    <property type="entry name" value="Sacchrp_dh_NADP-bd"/>
</dbReference>
<gene>
    <name evidence="3" type="ORF">A2930_00505</name>
</gene>
<evidence type="ECO:0000313" key="4">
    <source>
        <dbReference type="Proteomes" id="UP000178114"/>
    </source>
</evidence>
<proteinExistence type="predicted"/>
<dbReference type="Gene3D" id="3.40.50.720">
    <property type="entry name" value="NAD(P)-binding Rossmann-like Domain"/>
    <property type="match status" value="1"/>
</dbReference>
<dbReference type="PANTHER" id="PTHR43796">
    <property type="entry name" value="CARBOXYNORSPERMIDINE SYNTHASE"/>
    <property type="match status" value="1"/>
</dbReference>
<sequence>MKVLIIGGGATGSVIAHFLSEAKEVDAILVGDINTRKAKRFLPNHPKISLQQVDATQKDKVALLAKGFDLLINASLSQFNKILLDAALEAGVNYQDLASKWDNAKVEQLDFHEKFKAKNLVGLINASASPGMTNLVAKLLSLKFDRVDSIKIRLLENVSSDMPFTAWSKEIAFDEVTQTPYVWDKNHFVAKDNFGEEELFSFPEPFTNRKCYLVSQEEVGTLPAYIKTKYVDLKIGGTEIEFVYTLFKLGLLKNKLVRIGNALVSAYELIIKVWPDVPSPQEMKKLAASPKFRDAHFWASVIVSGIGEKNQPKAGQPRAGKKIIRGDILFPPQAEVNRLLAGSNYISYAAGASAAIFALEIPKLKEKGVYSPEALDKEMAEGIAERLKKVGIKIEISEVV</sequence>
<dbReference type="Proteomes" id="UP000178114">
    <property type="component" value="Unassembled WGS sequence"/>
</dbReference>
<accession>A0A1F5WZV1</accession>
<dbReference type="AlphaFoldDB" id="A0A1F5WZV1"/>
<reference evidence="3 4" key="1">
    <citation type="journal article" date="2016" name="Nat. Commun.">
        <title>Thousands of microbial genomes shed light on interconnected biogeochemical processes in an aquifer system.</title>
        <authorList>
            <person name="Anantharaman K."/>
            <person name="Brown C.T."/>
            <person name="Hug L.A."/>
            <person name="Sharon I."/>
            <person name="Castelle C.J."/>
            <person name="Probst A.J."/>
            <person name="Thomas B.C."/>
            <person name="Singh A."/>
            <person name="Wilkins M.J."/>
            <person name="Karaoz U."/>
            <person name="Brodie E.L."/>
            <person name="Williams K.H."/>
            <person name="Hubbard S.S."/>
            <person name="Banfield J.F."/>
        </authorList>
    </citation>
    <scope>NUCLEOTIDE SEQUENCE [LARGE SCALE GENOMIC DNA]</scope>
</reference>
<dbReference type="PANTHER" id="PTHR43796:SF2">
    <property type="entry name" value="CARBOXYNORSPERMIDINE SYNTHASE"/>
    <property type="match status" value="1"/>
</dbReference>